<comment type="caution">
    <text evidence="1">The sequence shown here is derived from an EMBL/GenBank/DDBJ whole genome shotgun (WGS) entry which is preliminary data.</text>
</comment>
<keyword evidence="2" id="KW-1185">Reference proteome</keyword>
<evidence type="ECO:0000313" key="2">
    <source>
        <dbReference type="Proteomes" id="UP000813824"/>
    </source>
</evidence>
<reference evidence="1" key="1">
    <citation type="journal article" date="2021" name="New Phytol.">
        <title>Evolutionary innovations through gain and loss of genes in the ectomycorrhizal Boletales.</title>
        <authorList>
            <person name="Wu G."/>
            <person name="Miyauchi S."/>
            <person name="Morin E."/>
            <person name="Kuo A."/>
            <person name="Drula E."/>
            <person name="Varga T."/>
            <person name="Kohler A."/>
            <person name="Feng B."/>
            <person name="Cao Y."/>
            <person name="Lipzen A."/>
            <person name="Daum C."/>
            <person name="Hundley H."/>
            <person name="Pangilinan J."/>
            <person name="Johnson J."/>
            <person name="Barry K."/>
            <person name="LaButti K."/>
            <person name="Ng V."/>
            <person name="Ahrendt S."/>
            <person name="Min B."/>
            <person name="Choi I.G."/>
            <person name="Park H."/>
            <person name="Plett J.M."/>
            <person name="Magnuson J."/>
            <person name="Spatafora J.W."/>
            <person name="Nagy L.G."/>
            <person name="Henrissat B."/>
            <person name="Grigoriev I.V."/>
            <person name="Yang Z.L."/>
            <person name="Xu J."/>
            <person name="Martin F.M."/>
        </authorList>
    </citation>
    <scope>NUCLEOTIDE SEQUENCE</scope>
    <source>
        <strain evidence="1">KKN 215</strain>
    </source>
</reference>
<dbReference type="Proteomes" id="UP000813824">
    <property type="component" value="Unassembled WGS sequence"/>
</dbReference>
<dbReference type="AlphaFoldDB" id="A0A8K0UHD7"/>
<accession>A0A8K0UHD7</accession>
<protein>
    <submittedName>
        <fullName evidence="1">Uncharacterized protein</fullName>
    </submittedName>
</protein>
<dbReference type="EMBL" id="JAEVFJ010000040">
    <property type="protein sequence ID" value="KAH8087797.1"/>
    <property type="molecule type" value="Genomic_DNA"/>
</dbReference>
<proteinExistence type="predicted"/>
<evidence type="ECO:0000313" key="1">
    <source>
        <dbReference type="EMBL" id="KAH8087797.1"/>
    </source>
</evidence>
<name>A0A8K0UHD7_9AGAR</name>
<organism evidence="1 2">
    <name type="scientific">Cristinia sonorae</name>
    <dbReference type="NCBI Taxonomy" id="1940300"/>
    <lineage>
        <taxon>Eukaryota</taxon>
        <taxon>Fungi</taxon>
        <taxon>Dikarya</taxon>
        <taxon>Basidiomycota</taxon>
        <taxon>Agaricomycotina</taxon>
        <taxon>Agaricomycetes</taxon>
        <taxon>Agaricomycetidae</taxon>
        <taxon>Agaricales</taxon>
        <taxon>Pleurotineae</taxon>
        <taxon>Stephanosporaceae</taxon>
        <taxon>Cristinia</taxon>
    </lineage>
</organism>
<sequence length="89" mass="10412">MFYVRLLLLKHFGMLVIPSMALLADFTTSYSPFKQAEVQKALWRFWPTDHLTFSGSLSPRLRFAQTFFVGFYSLIWSIIRQSVSSIEEL</sequence>
<gene>
    <name evidence="1" type="ORF">BXZ70DRAFT_533228</name>
</gene>